<dbReference type="RefSeq" id="WP_115167890.1">
    <property type="nucleotide sequence ID" value="NZ_CP077317.1"/>
</dbReference>
<dbReference type="PANTHER" id="PTHR37024">
    <property type="entry name" value="TYPE VI SECRETION SYSTEM DUF2094 AND IMPA-RELATED DOMAIN PROTEIN"/>
    <property type="match status" value="1"/>
</dbReference>
<sequence length="462" mass="51719">MNPDLNTLRLGGDPRTLADFAALKDELNKRFHPARPDVDWARAHGLCLSLFNQNGADLQTCAWFTLIRQHQNGIAGLNEGLSLLQHLLSRHWQGLWPQQTHARVEILATLSQQLMTGLRAHAPVYADLPALYQTETTLSQIGQQLQTLELKHLTQLERLQNLLASQARQLESIDVPDSGFIPSTPLQLPKTSPSTFRAHTAATPISIKANATISAPPSSKPSYRKGLCMGLAWGIVLTGALCASTLYVLHPQINNHVLAQALPQLPEFTPNIASIIEQQLQPNSAQPSSFSPEKLNMIDNYLVELESVSPIWSQQYGLSMVGYLTKQYGERQEVSAFNDKWQQNMQINALSNDKLQQWSEGMAELNNLSTRLDSLDGKPRSYITGSELKTIIFNARQHFHQSVPLEEELRRLEQLQAKGTVAESEYQRIDNHFKQLLNRYALIKQNKPQDSTSVLDTKTTDG</sequence>
<dbReference type="InterPro" id="IPR021069">
    <property type="entry name" value="ImpA_C"/>
</dbReference>
<dbReference type="PANTHER" id="PTHR37024:SF5">
    <property type="entry name" value="IMPA N-TERMINAL DOMAIN-CONTAINING PROTEIN"/>
    <property type="match status" value="1"/>
</dbReference>
<evidence type="ECO:0000259" key="2">
    <source>
        <dbReference type="Pfam" id="PF12486"/>
    </source>
</evidence>
<evidence type="ECO:0000313" key="3">
    <source>
        <dbReference type="EMBL" id="SUC32789.1"/>
    </source>
</evidence>
<organism evidence="3 4">
    <name type="scientific">Providencia rettgeri</name>
    <dbReference type="NCBI Taxonomy" id="587"/>
    <lineage>
        <taxon>Bacteria</taxon>
        <taxon>Pseudomonadati</taxon>
        <taxon>Pseudomonadota</taxon>
        <taxon>Gammaproteobacteria</taxon>
        <taxon>Enterobacterales</taxon>
        <taxon>Morganellaceae</taxon>
        <taxon>Providencia</taxon>
    </lineage>
</organism>
<dbReference type="GeneID" id="93674421"/>
<accession>A0A379FVJ0</accession>
<dbReference type="EMBL" id="UGTZ01000001">
    <property type="protein sequence ID" value="SUC32789.1"/>
    <property type="molecule type" value="Genomic_DNA"/>
</dbReference>
<feature type="domain" description="ImpA N-terminal" evidence="1">
    <location>
        <begin position="11"/>
        <end position="111"/>
    </location>
</feature>
<dbReference type="Proteomes" id="UP000254208">
    <property type="component" value="Unassembled WGS sequence"/>
</dbReference>
<dbReference type="InterPro" id="IPR010657">
    <property type="entry name" value="ImpA_N"/>
</dbReference>
<dbReference type="AlphaFoldDB" id="A0A379FVJ0"/>
<reference evidence="3 4" key="1">
    <citation type="submission" date="2018-06" db="EMBL/GenBank/DDBJ databases">
        <authorList>
            <consortium name="Pathogen Informatics"/>
            <person name="Doyle S."/>
        </authorList>
    </citation>
    <scope>NUCLEOTIDE SEQUENCE [LARGE SCALE GENOMIC DNA]</scope>
    <source>
        <strain evidence="3 4">NCTC11801</strain>
    </source>
</reference>
<evidence type="ECO:0000259" key="1">
    <source>
        <dbReference type="Pfam" id="PF06812"/>
    </source>
</evidence>
<protein>
    <submittedName>
        <fullName evidence="3">Uncharacterized protein conserved in bacteria</fullName>
    </submittedName>
</protein>
<dbReference type="Pfam" id="PF06812">
    <property type="entry name" value="ImpA_N"/>
    <property type="match status" value="1"/>
</dbReference>
<gene>
    <name evidence="3" type="ORF">NCTC11801_03791</name>
</gene>
<feature type="domain" description="ImpA C-terminal" evidence="2">
    <location>
        <begin position="301"/>
        <end position="442"/>
    </location>
</feature>
<evidence type="ECO:0000313" key="4">
    <source>
        <dbReference type="Proteomes" id="UP000254208"/>
    </source>
</evidence>
<proteinExistence type="predicted"/>
<dbReference type="Pfam" id="PF12486">
    <property type="entry name" value="VasL"/>
    <property type="match status" value="1"/>
</dbReference>
<name>A0A379FVJ0_PRORE</name>